<dbReference type="SUPFAM" id="SSF52047">
    <property type="entry name" value="RNI-like"/>
    <property type="match status" value="1"/>
</dbReference>
<dbReference type="GO" id="GO:0007165">
    <property type="term" value="P:signal transduction"/>
    <property type="evidence" value="ECO:0007669"/>
    <property type="project" value="InterPro"/>
</dbReference>
<reference evidence="4" key="1">
    <citation type="submission" date="2017-05" db="UniProtKB">
        <authorList>
            <consortium name="EnsemblMetazoa"/>
        </authorList>
    </citation>
    <scope>IDENTIFICATION</scope>
</reference>
<dbReference type="Gene3D" id="3.80.10.10">
    <property type="entry name" value="Ribonuclease Inhibitor"/>
    <property type="match status" value="2"/>
</dbReference>
<dbReference type="InterPro" id="IPR000488">
    <property type="entry name" value="Death_dom"/>
</dbReference>
<feature type="coiled-coil region" evidence="1">
    <location>
        <begin position="960"/>
        <end position="994"/>
    </location>
</feature>
<evidence type="ECO:0000259" key="3">
    <source>
        <dbReference type="PROSITE" id="PS50017"/>
    </source>
</evidence>
<dbReference type="PANTHER" id="PTHR46984">
    <property type="entry name" value="LEUCINE-RICH REPEAT-CONTAINING PROTEIN 71"/>
    <property type="match status" value="1"/>
</dbReference>
<dbReference type="InterPro" id="IPR053040">
    <property type="entry name" value="LRR-containing_protein_71"/>
</dbReference>
<dbReference type="Gene3D" id="1.10.533.10">
    <property type="entry name" value="Death Domain, Fas"/>
    <property type="match status" value="2"/>
</dbReference>
<dbReference type="SMART" id="SM00368">
    <property type="entry name" value="LRR_RI"/>
    <property type="match status" value="3"/>
</dbReference>
<feature type="domain" description="Death" evidence="3">
    <location>
        <begin position="381"/>
        <end position="439"/>
    </location>
</feature>
<dbReference type="SUPFAM" id="SSF47986">
    <property type="entry name" value="DEATH domain"/>
    <property type="match status" value="1"/>
</dbReference>
<evidence type="ECO:0000256" key="1">
    <source>
        <dbReference type="SAM" id="Coils"/>
    </source>
</evidence>
<feature type="coiled-coil region" evidence="1">
    <location>
        <begin position="1070"/>
        <end position="1097"/>
    </location>
</feature>
<dbReference type="PANTHER" id="PTHR46984:SF1">
    <property type="entry name" value="LEUCINE-RICH REPEAT-CONTAINING PROTEIN 71"/>
    <property type="match status" value="1"/>
</dbReference>
<dbReference type="Pfam" id="PF00531">
    <property type="entry name" value="Death"/>
    <property type="match status" value="1"/>
</dbReference>
<feature type="region of interest" description="Disordered" evidence="2">
    <location>
        <begin position="1257"/>
        <end position="1279"/>
    </location>
</feature>
<dbReference type="PROSITE" id="PS50017">
    <property type="entry name" value="DEATH_DOMAIN"/>
    <property type="match status" value="2"/>
</dbReference>
<feature type="compositionally biased region" description="Basic and acidic residues" evidence="2">
    <location>
        <begin position="1266"/>
        <end position="1275"/>
    </location>
</feature>
<proteinExistence type="predicted"/>
<evidence type="ECO:0000256" key="2">
    <source>
        <dbReference type="SAM" id="MobiDB-lite"/>
    </source>
</evidence>
<organism evidence="4">
    <name type="scientific">Amphimedon queenslandica</name>
    <name type="common">Sponge</name>
    <dbReference type="NCBI Taxonomy" id="400682"/>
    <lineage>
        <taxon>Eukaryota</taxon>
        <taxon>Metazoa</taxon>
        <taxon>Porifera</taxon>
        <taxon>Demospongiae</taxon>
        <taxon>Heteroscleromorpha</taxon>
        <taxon>Haplosclerida</taxon>
        <taxon>Niphatidae</taxon>
        <taxon>Amphimedon</taxon>
    </lineage>
</organism>
<feature type="domain" description="Death" evidence="3">
    <location>
        <begin position="298"/>
        <end position="367"/>
    </location>
</feature>
<dbReference type="CDD" id="cd01670">
    <property type="entry name" value="Death"/>
    <property type="match status" value="1"/>
</dbReference>
<dbReference type="InterPro" id="IPR011029">
    <property type="entry name" value="DEATH-like_dom_sf"/>
</dbReference>
<name>A0A1X7TT07_AMPQE</name>
<dbReference type="InParanoid" id="A0A1X7TT07"/>
<keyword evidence="1" id="KW-0175">Coiled coil</keyword>
<sequence>MLDIPSDALPRGFLAEVVIHVSVSGPYIYPDPKTWKPASAVYWISSSKEFVNPVLLGIWHNVKGSVNSSSIKVLTAEDTPQNMSCIFNEFLGDFTVKGSYVYFKLTGFSGKEVVTCLDVRNFQGSLFYKMSDAGNKWKYSLVIYNSHTKGVTRSLFDGTQYEDWIPDIKFDVKFEENSKILELNITPDPPLENWIIRGRINPLSYHKDALQSQGHVVSNMRFDIHWNGSSDLLTDDYLNFPLKGAEYPLSITANPSRIDHKTSATIKFTKKKGGMKLDIKDFNDIDLILKSSSFDNSKWSDLGLKLGLFQTRLNTIKSDNSQDAKACLGETLGKWLNRVDEVDKNGGATWEALMDALQKIEQKPVAESNPTTKELTEHVDVGTNWFILGTMLDLDQKRLRGIEAQAGHTDTHKMIEMFNLWLTTTPTASRKEVLDVLRKRVVGENKIADQYEKYLKELHNTNYTPPSTEAVSIFQRNIQSLNEALVSPVQVSQLLFCKRCISEATLDEMERIDQRRSLDDKKTTLLTAMQETVSSNYRKLKDIATVLSDVEQTRDIADNIMTEFKEKIPQEDVSTVVQPQEGVGGNEDRASDILRNNYSALSQSITEPVRVAKLLHEEVISDEALSCVMSTRGSVSDSRAVLLKAVRDAVHSNYKHLELFVIVLRKFSETAHIGDTIFQEYKHHFSNDENIEEMETYLTEKRGSQYISSDSDSEGSAILGHWVPFPHKMRKEFKEMRIKFGSTFYRVRLLFSKKWAKSQKDINKVKTLLADTYPDLKSELSVAKTIDSVLDVVKRKCSIVDVHLLEVIAVHFKVKEAIKIIIKHKEAAKEFCESVSVSLSSNETLQAIPMQHLPCETVTFVLSWDADDTTLQDVYDVLLELGPLPNYHIKVTDVCKGRSVVVTCYCPAEYTTLLIMAVLGKIEILQEKGLKEFKVGNCTIWNKVLPVMTTETPKKTDKLTKETVNNYEDMERELLSMRQQLAKKEKQVQELIKERDQPDDTDELKRSLVKKNQEIDHLKVSIKKKDDESVSKIRELQTTCQYATESSKTQGISEFVIGKTEVTLECVAELQVQKRKNKALMLENEKLISEIKKKERIPEQIESGSKVQYITESSSSKRHNMEARDEVFLKCLTFKTLKSFVPSLLTNESVKCLNIQSTPLKEFAHYFFMLMTDNSTLKHLLLTHDTINDDGVKSLAHSLKANVTLTLLSLDFNSEVTSESCKSLADLLRANKTLRVLSLSHTNIDVDGAHLLVESLEPNDPLKSNDSPKPDDPPKPNDTLEWLVLDERHRESFPGVNRMKF</sequence>
<dbReference type="EnsemblMetazoa" id="Aqu2.1.18115_001">
    <property type="protein sequence ID" value="Aqu2.1.18115_001"/>
    <property type="gene ID" value="Aqu2.1.18115"/>
</dbReference>
<protein>
    <recommendedName>
        <fullName evidence="3">Death domain-containing protein</fullName>
    </recommendedName>
</protein>
<evidence type="ECO:0000313" key="4">
    <source>
        <dbReference type="EnsemblMetazoa" id="Aqu2.1.18115_001"/>
    </source>
</evidence>
<dbReference type="OrthoDB" id="10031931at2759"/>
<dbReference type="InterPro" id="IPR032675">
    <property type="entry name" value="LRR_dom_sf"/>
</dbReference>
<accession>A0A1X7TT07</accession>